<feature type="site" description="Interaction with DNA" evidence="8">
    <location>
        <position position="507"/>
    </location>
</feature>
<evidence type="ECO:0000259" key="11">
    <source>
        <dbReference type="PROSITE" id="PS52039"/>
    </source>
</evidence>
<dbReference type="InterPro" id="IPR013824">
    <property type="entry name" value="Topo_IA_cen_sub1"/>
</dbReference>
<feature type="domain" description="Toprim" evidence="10">
    <location>
        <begin position="2"/>
        <end position="128"/>
    </location>
</feature>
<dbReference type="OrthoDB" id="9804262at2"/>
<gene>
    <name evidence="8" type="primary">topA</name>
    <name evidence="12" type="ordered locus">Deipe_3972</name>
</gene>
<feature type="site" description="Interaction with DNA" evidence="8">
    <location>
        <position position="168"/>
    </location>
</feature>
<dbReference type="InterPro" id="IPR003602">
    <property type="entry name" value="Topo_IA_DNA-bd_dom"/>
</dbReference>
<dbReference type="PATRIC" id="fig|937777.3.peg.3988"/>
<dbReference type="GO" id="GO:0006265">
    <property type="term" value="P:DNA topological change"/>
    <property type="evidence" value="ECO:0007669"/>
    <property type="project" value="UniProtKB-UniRule"/>
</dbReference>
<dbReference type="Pfam" id="PF01751">
    <property type="entry name" value="Toprim"/>
    <property type="match status" value="1"/>
</dbReference>
<keyword evidence="7 8" id="KW-0413">Isomerase</keyword>
<dbReference type="AlphaFoldDB" id="L0A8G6"/>
<evidence type="ECO:0000256" key="9">
    <source>
        <dbReference type="SAM" id="MobiDB-lite"/>
    </source>
</evidence>
<evidence type="ECO:0000256" key="4">
    <source>
        <dbReference type="ARBA" id="ARBA00022842"/>
    </source>
</evidence>
<accession>L0A8G6</accession>
<comment type="function">
    <text evidence="8">Releases the supercoiling and torsional tension of DNA, which is introduced during the DNA replication and transcription, by transiently cleaving and rejoining one strand of the DNA duplex. Introduces a single-strand break via transesterification at a target site in duplex DNA. The scissile phosphodiester is attacked by the catalytic tyrosine of the enzyme, resulting in the formation of a DNA-(5'-phosphotyrosyl)-enzyme intermediate and the expulsion of a 3'-OH DNA strand. The free DNA strand then undergoes passage around the unbroken strand, thus removing DNA supercoils. Finally, in the religation step, the DNA 3'-OH attacks the covalent intermediate to expel the active-site tyrosine and restore the DNA phosphodiester backbone.</text>
</comment>
<evidence type="ECO:0000313" key="13">
    <source>
        <dbReference type="Proteomes" id="UP000010467"/>
    </source>
</evidence>
<feature type="domain" description="Topo IA-type catalytic" evidence="11">
    <location>
        <begin position="142"/>
        <end position="576"/>
    </location>
</feature>
<dbReference type="PROSITE" id="PS00396">
    <property type="entry name" value="TOPO_IA_1"/>
    <property type="match status" value="1"/>
</dbReference>
<dbReference type="SUPFAM" id="SSF56712">
    <property type="entry name" value="Prokaryotic type I DNA topoisomerase"/>
    <property type="match status" value="1"/>
</dbReference>
<dbReference type="InterPro" id="IPR013826">
    <property type="entry name" value="Topo_IA_cen_sub3"/>
</dbReference>
<dbReference type="EC" id="5.6.2.1" evidence="8"/>
<feature type="compositionally biased region" description="Basic residues" evidence="9">
    <location>
        <begin position="670"/>
        <end position="682"/>
    </location>
</feature>
<dbReference type="InterPro" id="IPR013497">
    <property type="entry name" value="Topo_IA_cen"/>
</dbReference>
<feature type="site" description="Interaction with DNA" evidence="8">
    <location>
        <position position="152"/>
    </location>
</feature>
<dbReference type="Pfam" id="PF01131">
    <property type="entry name" value="Topoisom_bac"/>
    <property type="match status" value="1"/>
</dbReference>
<dbReference type="RefSeq" id="WP_015231277.1">
    <property type="nucleotide sequence ID" value="NC_019789.1"/>
</dbReference>
<dbReference type="Gene3D" id="1.10.460.10">
    <property type="entry name" value="Topoisomerase I, domain 2"/>
    <property type="match status" value="1"/>
</dbReference>
<dbReference type="PANTHER" id="PTHR42785">
    <property type="entry name" value="DNA TOPOISOMERASE, TYPE IA, CORE"/>
    <property type="match status" value="1"/>
</dbReference>
<feature type="site" description="Interaction with DNA" evidence="8">
    <location>
        <position position="153"/>
    </location>
</feature>
<feature type="region of interest" description="Disordered" evidence="9">
    <location>
        <begin position="445"/>
        <end position="475"/>
    </location>
</feature>
<evidence type="ECO:0000256" key="5">
    <source>
        <dbReference type="ARBA" id="ARBA00023029"/>
    </source>
</evidence>
<dbReference type="HAMAP" id="MF_00952">
    <property type="entry name" value="Topoisom_1_prok"/>
    <property type="match status" value="1"/>
</dbReference>
<dbReference type="InterPro" id="IPR023406">
    <property type="entry name" value="Topo_IA_AS"/>
</dbReference>
<dbReference type="PROSITE" id="PS50880">
    <property type="entry name" value="TOPRIM"/>
    <property type="match status" value="1"/>
</dbReference>
<dbReference type="SMART" id="SM00436">
    <property type="entry name" value="TOP1Bc"/>
    <property type="match status" value="1"/>
</dbReference>
<dbReference type="InterPro" id="IPR005733">
    <property type="entry name" value="TopoI_bac-type"/>
</dbReference>
<dbReference type="PROSITE" id="PS52039">
    <property type="entry name" value="TOPO_IA_2"/>
    <property type="match status" value="1"/>
</dbReference>
<dbReference type="EMBL" id="CP003383">
    <property type="protein sequence ID" value="AFZ69375.1"/>
    <property type="molecule type" value="Genomic_DNA"/>
</dbReference>
<feature type="compositionally biased region" description="Polar residues" evidence="9">
    <location>
        <begin position="646"/>
        <end position="668"/>
    </location>
</feature>
<evidence type="ECO:0000256" key="1">
    <source>
        <dbReference type="ARBA" id="ARBA00000213"/>
    </source>
</evidence>
<dbReference type="InterPro" id="IPR006171">
    <property type="entry name" value="TOPRIM_dom"/>
</dbReference>
<dbReference type="GO" id="GO:0003677">
    <property type="term" value="F:DNA binding"/>
    <property type="evidence" value="ECO:0007669"/>
    <property type="project" value="UniProtKB-KW"/>
</dbReference>
<dbReference type="InterPro" id="IPR023405">
    <property type="entry name" value="Topo_IA_core_domain"/>
</dbReference>
<keyword evidence="6 8" id="KW-0238">DNA-binding</keyword>
<dbReference type="GO" id="GO:0003917">
    <property type="term" value="F:DNA topoisomerase type I (single strand cut, ATP-independent) activity"/>
    <property type="evidence" value="ECO:0007669"/>
    <property type="project" value="UniProtKB-UniRule"/>
</dbReference>
<dbReference type="CDD" id="cd00186">
    <property type="entry name" value="TOP1Ac"/>
    <property type="match status" value="1"/>
</dbReference>
<evidence type="ECO:0000256" key="8">
    <source>
        <dbReference type="HAMAP-Rule" id="MF_00952"/>
    </source>
</evidence>
<evidence type="ECO:0000256" key="3">
    <source>
        <dbReference type="ARBA" id="ARBA00022723"/>
    </source>
</evidence>
<protein>
    <recommendedName>
        <fullName evidence="8">DNA topoisomerase 1</fullName>
        <ecNumber evidence="8">5.6.2.1</ecNumber>
    </recommendedName>
    <alternativeName>
        <fullName evidence="8">DNA topoisomerase I</fullName>
    </alternativeName>
</protein>
<dbReference type="InterPro" id="IPR003601">
    <property type="entry name" value="Topo_IA_2"/>
</dbReference>
<organism evidence="12 13">
    <name type="scientific">Deinococcus peraridilitoris (strain DSM 19664 / LMG 22246 / CIP 109416 / KR-200)</name>
    <dbReference type="NCBI Taxonomy" id="937777"/>
    <lineage>
        <taxon>Bacteria</taxon>
        <taxon>Thermotogati</taxon>
        <taxon>Deinococcota</taxon>
        <taxon>Deinococci</taxon>
        <taxon>Deinococcales</taxon>
        <taxon>Deinococcaceae</taxon>
        <taxon>Deinococcus</taxon>
    </lineage>
</organism>
<feature type="site" description="Interaction with DNA" evidence="8">
    <location>
        <position position="319"/>
    </location>
</feature>
<dbReference type="PANTHER" id="PTHR42785:SF1">
    <property type="entry name" value="DNA TOPOISOMERASE"/>
    <property type="match status" value="1"/>
</dbReference>
<dbReference type="InterPro" id="IPR013825">
    <property type="entry name" value="Topo_IA_cen_sub2"/>
</dbReference>
<keyword evidence="5 8" id="KW-0799">Topoisomerase</keyword>
<comment type="similarity">
    <text evidence="2 8">Belongs to the type IA topoisomerase family.</text>
</comment>
<dbReference type="CDD" id="cd03363">
    <property type="entry name" value="TOPRIM_TopoIA_TopoI"/>
    <property type="match status" value="1"/>
</dbReference>
<keyword evidence="12" id="KW-0614">Plasmid</keyword>
<dbReference type="NCBIfam" id="TIGR01051">
    <property type="entry name" value="topA_bact"/>
    <property type="match status" value="1"/>
</dbReference>
<evidence type="ECO:0000256" key="2">
    <source>
        <dbReference type="ARBA" id="ARBA00009446"/>
    </source>
</evidence>
<comment type="catalytic activity">
    <reaction evidence="1 8">
        <text>ATP-independent breakage of single-stranded DNA, followed by passage and rejoining.</text>
        <dbReference type="EC" id="5.6.2.1"/>
    </reaction>
</comment>
<keyword evidence="13" id="KW-1185">Reference proteome</keyword>
<evidence type="ECO:0000256" key="7">
    <source>
        <dbReference type="ARBA" id="ARBA00023235"/>
    </source>
</evidence>
<dbReference type="Proteomes" id="UP000010467">
    <property type="component" value="Plasmid pDEIPE01"/>
</dbReference>
<dbReference type="SMART" id="SM00437">
    <property type="entry name" value="TOP1Ac"/>
    <property type="match status" value="1"/>
</dbReference>
<feature type="site" description="Interaction with DNA" evidence="8">
    <location>
        <position position="32"/>
    </location>
</feature>
<dbReference type="InterPro" id="IPR034149">
    <property type="entry name" value="TOPRIM_TopoI"/>
</dbReference>
<name>L0A8G6_DEIPD</name>
<dbReference type="SMART" id="SM00493">
    <property type="entry name" value="TOPRIM"/>
    <property type="match status" value="1"/>
</dbReference>
<dbReference type="InterPro" id="IPR000380">
    <property type="entry name" value="Topo_IA"/>
</dbReference>
<dbReference type="HOGENOM" id="CLU_002929_2_1_0"/>
<proteinExistence type="inferred from homology"/>
<feature type="site" description="Interaction with DNA" evidence="8">
    <location>
        <position position="156"/>
    </location>
</feature>
<keyword evidence="4" id="KW-0460">Magnesium</keyword>
<dbReference type="KEGG" id="dpd:Deipe_3972"/>
<dbReference type="PRINTS" id="PR00417">
    <property type="entry name" value="PRTPISMRASEI"/>
</dbReference>
<feature type="compositionally biased region" description="Basic and acidic residues" evidence="9">
    <location>
        <begin position="462"/>
        <end position="471"/>
    </location>
</feature>
<comment type="subunit">
    <text evidence="8">Monomer.</text>
</comment>
<evidence type="ECO:0000259" key="10">
    <source>
        <dbReference type="PROSITE" id="PS50880"/>
    </source>
</evidence>
<reference evidence="13" key="1">
    <citation type="submission" date="2012-03" db="EMBL/GenBank/DDBJ databases">
        <title>Complete sequence of plasmid 1 of Deinococcus peraridilitoris DSM 19664.</title>
        <authorList>
            <person name="Lucas S."/>
            <person name="Copeland A."/>
            <person name="Lapidus A."/>
            <person name="Glavina del Rio T."/>
            <person name="Dalin E."/>
            <person name="Tice H."/>
            <person name="Bruce D."/>
            <person name="Goodwin L."/>
            <person name="Pitluck S."/>
            <person name="Peters L."/>
            <person name="Mikhailova N."/>
            <person name="Lu M."/>
            <person name="Kyrpides N."/>
            <person name="Mavromatis K."/>
            <person name="Ivanova N."/>
            <person name="Brettin T."/>
            <person name="Detter J.C."/>
            <person name="Han C."/>
            <person name="Larimer F."/>
            <person name="Land M."/>
            <person name="Hauser L."/>
            <person name="Markowitz V."/>
            <person name="Cheng J.-F."/>
            <person name="Hugenholtz P."/>
            <person name="Woyke T."/>
            <person name="Wu D."/>
            <person name="Pukall R."/>
            <person name="Steenblock K."/>
            <person name="Brambilla E."/>
            <person name="Klenk H.-P."/>
            <person name="Eisen J.A."/>
        </authorList>
    </citation>
    <scope>NUCLEOTIDE SEQUENCE [LARGE SCALE GENOMIC DNA]</scope>
    <source>
        <strain evidence="13">DSM 19664 / LMG 22246 / CIP 109416 / KR-200</strain>
        <plasmid evidence="13">Plasmid pDEIPE01</plasmid>
    </source>
</reference>
<dbReference type="InterPro" id="IPR028612">
    <property type="entry name" value="Topoisom_1_IA"/>
</dbReference>
<sequence>MRTLVIVESPSKGKKIQSLLGNAYVVRASLGHIRDLPASKNDVPEQYRSAPWARTGVDVAGGFKPLYVISRKKAKVVKELREAAKNADRVLIATDPDREGEAIGWHLTRVLNLKDGQFARMTFTEITKDAIHQAAQNPRTLDYHLVGAQEARRLIDRLVGFGVSPLLWNVIGSGLSAGRVQSAALKILADREEERMNFTNANYWRVTANVMSSPSFIATVTHVRENPLALPRDFDANGTLKNDVLLMTTEQAAQLKTYLSRQTGVIDKVTTTPFTQKPPAPFTTSTLQQEAARQLRLRAEQTMKLAQTLYEGGYITYHRTDSPSLSSEAQHASRQAIEQQYGAQHLPERARQYQAKAKNAQEAHEAIRPSGTDFKTPKETDLNGELLSVYDLIYRRTIACQMNDAQGEKTVVVLQAGVVKLQATGKRLTYPGFTLAYQDAQEDLEEEQTLPSLPAASQYPLKDVKTEEKRTTPPGRYSEASLVQTLERAGIGRPSTYAQILTTLQARGYMRPAGRQLAVTWLGLLVSTYLTAAFDNLVSKDFTAKMEADLDAIAEGKQGRVPYLEAFWTNGLERTIAGATRRAPILGIPKVPGATCSARGGIPTLSLNGRHVVLPESLAPDELNLEVVEAVLAGHWSASPAGRKASFTSRQAGTHPKTTSGKRTTTRQAKPGKARVSKKSTP</sequence>
<dbReference type="Gene3D" id="2.70.20.10">
    <property type="entry name" value="Topoisomerase I, domain 3"/>
    <property type="match status" value="1"/>
</dbReference>
<dbReference type="Gene3D" id="3.40.50.140">
    <property type="match status" value="1"/>
</dbReference>
<geneLocation type="plasmid" evidence="12 13">
    <name>pDEIPE01</name>
</geneLocation>
<feature type="region of interest" description="Interaction with DNA" evidence="8">
    <location>
        <begin position="176"/>
        <end position="181"/>
    </location>
</feature>
<feature type="active site" description="O-(5'-phospho-DNA)-tyrosine intermediate" evidence="8">
    <location>
        <position position="317"/>
    </location>
</feature>
<evidence type="ECO:0000256" key="6">
    <source>
        <dbReference type="ARBA" id="ARBA00023125"/>
    </source>
</evidence>
<dbReference type="Gene3D" id="1.10.290.10">
    <property type="entry name" value="Topoisomerase I, domain 4"/>
    <property type="match status" value="1"/>
</dbReference>
<comment type="caution">
    <text evidence="8">Lacks conserved residue(s) required for the propagation of feature annotation.</text>
</comment>
<keyword evidence="3" id="KW-0479">Metal-binding</keyword>
<evidence type="ECO:0000313" key="12">
    <source>
        <dbReference type="EMBL" id="AFZ69375.1"/>
    </source>
</evidence>
<feature type="region of interest" description="Disordered" evidence="9">
    <location>
        <begin position="639"/>
        <end position="682"/>
    </location>
</feature>
<dbReference type="GO" id="GO:0046872">
    <property type="term" value="F:metal ion binding"/>
    <property type="evidence" value="ECO:0007669"/>
    <property type="project" value="UniProtKB-KW"/>
</dbReference>